<evidence type="ECO:0000313" key="1">
    <source>
        <dbReference type="EMBL" id="CAD6188790.1"/>
    </source>
</evidence>
<reference evidence="1" key="1">
    <citation type="submission" date="2020-10" db="EMBL/GenBank/DDBJ databases">
        <authorList>
            <person name="Kikuchi T."/>
        </authorList>
    </citation>
    <scope>NUCLEOTIDE SEQUENCE</scope>
    <source>
        <strain evidence="1">NKZ352</strain>
    </source>
</reference>
<sequence>MYSQYWQNNPPADKWATFDLLCNVSSFIVVHTKWRLSTATRFQRSNILHQAQMFQLNLLPTSQRMELLPKKHHRQNA</sequence>
<protein>
    <submittedName>
        <fullName evidence="1">Uncharacterized protein</fullName>
    </submittedName>
</protein>
<dbReference type="EMBL" id="CAJGYM010000009">
    <property type="protein sequence ID" value="CAD6188790.1"/>
    <property type="molecule type" value="Genomic_DNA"/>
</dbReference>
<keyword evidence="2" id="KW-1185">Reference proteome</keyword>
<organism evidence="1 2">
    <name type="scientific">Caenorhabditis auriculariae</name>
    <dbReference type="NCBI Taxonomy" id="2777116"/>
    <lineage>
        <taxon>Eukaryota</taxon>
        <taxon>Metazoa</taxon>
        <taxon>Ecdysozoa</taxon>
        <taxon>Nematoda</taxon>
        <taxon>Chromadorea</taxon>
        <taxon>Rhabditida</taxon>
        <taxon>Rhabditina</taxon>
        <taxon>Rhabditomorpha</taxon>
        <taxon>Rhabditoidea</taxon>
        <taxon>Rhabditidae</taxon>
        <taxon>Peloderinae</taxon>
        <taxon>Caenorhabditis</taxon>
    </lineage>
</organism>
<gene>
    <name evidence="1" type="ORF">CAUJ_LOCUS4709</name>
</gene>
<proteinExistence type="predicted"/>
<dbReference type="AlphaFoldDB" id="A0A8S1H5T2"/>
<evidence type="ECO:0000313" key="2">
    <source>
        <dbReference type="Proteomes" id="UP000835052"/>
    </source>
</evidence>
<accession>A0A8S1H5T2</accession>
<dbReference type="Proteomes" id="UP000835052">
    <property type="component" value="Unassembled WGS sequence"/>
</dbReference>
<name>A0A8S1H5T2_9PELO</name>
<comment type="caution">
    <text evidence="1">The sequence shown here is derived from an EMBL/GenBank/DDBJ whole genome shotgun (WGS) entry which is preliminary data.</text>
</comment>